<organism evidence="2 3">
    <name type="scientific">Folsomia candida</name>
    <name type="common">Springtail</name>
    <dbReference type="NCBI Taxonomy" id="158441"/>
    <lineage>
        <taxon>Eukaryota</taxon>
        <taxon>Metazoa</taxon>
        <taxon>Ecdysozoa</taxon>
        <taxon>Arthropoda</taxon>
        <taxon>Hexapoda</taxon>
        <taxon>Collembola</taxon>
        <taxon>Entomobryomorpha</taxon>
        <taxon>Isotomoidea</taxon>
        <taxon>Isotomidae</taxon>
        <taxon>Proisotominae</taxon>
        <taxon>Folsomia</taxon>
    </lineage>
</organism>
<dbReference type="Proteomes" id="UP000198287">
    <property type="component" value="Unassembled WGS sequence"/>
</dbReference>
<evidence type="ECO:0000256" key="1">
    <source>
        <dbReference type="SAM" id="SignalP"/>
    </source>
</evidence>
<dbReference type="SUPFAM" id="SSF47565">
    <property type="entry name" value="Insect pheromone/odorant-binding proteins"/>
    <property type="match status" value="1"/>
</dbReference>
<dbReference type="InterPro" id="IPR006170">
    <property type="entry name" value="PBP/GOBP"/>
</dbReference>
<sequence length="167" mass="18223">MVFLRTSALLLVALMCWVGADFNFGISDLQKELGYFTECKGKKINLPMDTINKAFGMVPLCTLSVPGKAQLTKECVAICVAEQMGIVDSEGKYNYDVATTPLLNTVNETDPSIHNEKWIVEIQTKAIKKCGVDPGQRFKLVDDCPEAKKFDACIKEAAAKECGAPPA</sequence>
<accession>A0A226EY56</accession>
<gene>
    <name evidence="2" type="ORF">Fcan01_03460</name>
</gene>
<reference evidence="2 3" key="1">
    <citation type="submission" date="2015-12" db="EMBL/GenBank/DDBJ databases">
        <title>The genome of Folsomia candida.</title>
        <authorList>
            <person name="Faddeeva A."/>
            <person name="Derks M.F."/>
            <person name="Anvar Y."/>
            <person name="Smit S."/>
            <person name="Van Straalen N."/>
            <person name="Roelofs D."/>
        </authorList>
    </citation>
    <scope>NUCLEOTIDE SEQUENCE [LARGE SCALE GENOMIC DNA]</scope>
    <source>
        <strain evidence="2 3">VU population</strain>
        <tissue evidence="2">Whole body</tissue>
    </source>
</reference>
<dbReference type="EMBL" id="LNIX01000001">
    <property type="protein sequence ID" value="OXA62108.1"/>
    <property type="molecule type" value="Genomic_DNA"/>
</dbReference>
<feature type="signal peptide" evidence="1">
    <location>
        <begin position="1"/>
        <end position="20"/>
    </location>
</feature>
<protein>
    <submittedName>
        <fullName evidence="2">Uncharacterized protein</fullName>
    </submittedName>
</protein>
<dbReference type="AlphaFoldDB" id="A0A226EY56"/>
<comment type="caution">
    <text evidence="2">The sequence shown here is derived from an EMBL/GenBank/DDBJ whole genome shotgun (WGS) entry which is preliminary data.</text>
</comment>
<dbReference type="Pfam" id="PF01395">
    <property type="entry name" value="PBP_GOBP"/>
    <property type="match status" value="1"/>
</dbReference>
<name>A0A226EY56_FOLCA</name>
<keyword evidence="1" id="KW-0732">Signal</keyword>
<proteinExistence type="predicted"/>
<keyword evidence="3" id="KW-1185">Reference proteome</keyword>
<dbReference type="GO" id="GO:0005549">
    <property type="term" value="F:odorant binding"/>
    <property type="evidence" value="ECO:0007669"/>
    <property type="project" value="InterPro"/>
</dbReference>
<evidence type="ECO:0000313" key="2">
    <source>
        <dbReference type="EMBL" id="OXA62108.1"/>
    </source>
</evidence>
<dbReference type="Gene3D" id="1.10.238.20">
    <property type="entry name" value="Pheromone/general odorant binding protein domain"/>
    <property type="match status" value="1"/>
</dbReference>
<evidence type="ECO:0000313" key="3">
    <source>
        <dbReference type="Proteomes" id="UP000198287"/>
    </source>
</evidence>
<dbReference type="InterPro" id="IPR036728">
    <property type="entry name" value="PBP_GOBP_sf"/>
</dbReference>
<feature type="chain" id="PRO_5012714244" evidence="1">
    <location>
        <begin position="21"/>
        <end position="167"/>
    </location>
</feature>